<evidence type="ECO:0008006" key="3">
    <source>
        <dbReference type="Google" id="ProtNLM"/>
    </source>
</evidence>
<evidence type="ECO:0000313" key="2">
    <source>
        <dbReference type="Proteomes" id="UP000715965"/>
    </source>
</evidence>
<name>A0ABR9SB22_9BURK</name>
<sequence>MKYLVLFAVVMTVLWLARGSRTAAPRGGPAPGATPAVPQAMVACPACGLHLPRSEALPGPAGQFYCCEEHRARGGG</sequence>
<dbReference type="RefSeq" id="WP_193779049.1">
    <property type="nucleotide sequence ID" value="NZ_JADDOJ010000006.1"/>
</dbReference>
<reference evidence="1 2" key="1">
    <citation type="submission" date="2020-10" db="EMBL/GenBank/DDBJ databases">
        <title>Draft genome of Ramlibacter aquaticus LMG 30558.</title>
        <authorList>
            <person name="Props R."/>
        </authorList>
    </citation>
    <scope>NUCLEOTIDE SEQUENCE [LARGE SCALE GENOMIC DNA]</scope>
    <source>
        <strain evidence="1 2">LMG 30558</strain>
    </source>
</reference>
<evidence type="ECO:0000313" key="1">
    <source>
        <dbReference type="EMBL" id="MBE7939500.1"/>
    </source>
</evidence>
<organism evidence="1 2">
    <name type="scientific">Ramlibacter aquaticus</name>
    <dbReference type="NCBI Taxonomy" id="2780094"/>
    <lineage>
        <taxon>Bacteria</taxon>
        <taxon>Pseudomonadati</taxon>
        <taxon>Pseudomonadota</taxon>
        <taxon>Betaproteobacteria</taxon>
        <taxon>Burkholderiales</taxon>
        <taxon>Comamonadaceae</taxon>
        <taxon>Ramlibacter</taxon>
    </lineage>
</organism>
<dbReference type="InterPro" id="IPR049708">
    <property type="entry name" value="PP0621-like"/>
</dbReference>
<proteinExistence type="predicted"/>
<comment type="caution">
    <text evidence="1">The sequence shown here is derived from an EMBL/GenBank/DDBJ whole genome shotgun (WGS) entry which is preliminary data.</text>
</comment>
<accession>A0ABR9SB22</accession>
<keyword evidence="2" id="KW-1185">Reference proteome</keyword>
<dbReference type="Proteomes" id="UP000715965">
    <property type="component" value="Unassembled WGS sequence"/>
</dbReference>
<dbReference type="NCBIfam" id="NF041023">
    <property type="entry name" value="PP0621_fam"/>
    <property type="match status" value="1"/>
</dbReference>
<gene>
    <name evidence="1" type="ORF">IM725_02800</name>
</gene>
<dbReference type="EMBL" id="JADDOJ010000006">
    <property type="protein sequence ID" value="MBE7939500.1"/>
    <property type="molecule type" value="Genomic_DNA"/>
</dbReference>
<protein>
    <recommendedName>
        <fullName evidence="3">Deaminase</fullName>
    </recommendedName>
</protein>